<keyword evidence="8" id="KW-0862">Zinc</keyword>
<dbReference type="FunFam" id="3.30.200.20:FF:000024">
    <property type="entry name" value="B-Raf proto-oncogene serine/threonine-protein kinase"/>
    <property type="match status" value="1"/>
</dbReference>
<dbReference type="KEGG" id="hro:HELRODRAFT_189079"/>
<dbReference type="PROSITE" id="PS50011">
    <property type="entry name" value="PROTEIN_KINASE_DOM"/>
    <property type="match status" value="1"/>
</dbReference>
<evidence type="ECO:0000256" key="1">
    <source>
        <dbReference type="ARBA" id="ARBA00010507"/>
    </source>
</evidence>
<dbReference type="InParanoid" id="T1FQM3"/>
<organism evidence="15 16">
    <name type="scientific">Helobdella robusta</name>
    <name type="common">Californian leech</name>
    <dbReference type="NCBI Taxonomy" id="6412"/>
    <lineage>
        <taxon>Eukaryota</taxon>
        <taxon>Metazoa</taxon>
        <taxon>Spiralia</taxon>
        <taxon>Lophotrochozoa</taxon>
        <taxon>Annelida</taxon>
        <taxon>Clitellata</taxon>
        <taxon>Hirudinea</taxon>
        <taxon>Rhynchobdellida</taxon>
        <taxon>Glossiphoniidae</taxon>
        <taxon>Helobdella</taxon>
    </lineage>
</organism>
<keyword evidence="7" id="KW-0418">Kinase</keyword>
<dbReference type="InterPro" id="IPR046933">
    <property type="entry name" value="SAM_KSR1_N_sf"/>
</dbReference>
<proteinExistence type="inferred from homology"/>
<feature type="compositionally biased region" description="Low complexity" evidence="11">
    <location>
        <begin position="392"/>
        <end position="403"/>
    </location>
</feature>
<dbReference type="Gene3D" id="1.10.510.10">
    <property type="entry name" value="Transferase(Phosphotransferase) domain 1"/>
    <property type="match status" value="1"/>
</dbReference>
<name>T1FQM3_HELRO</name>
<dbReference type="Gene3D" id="1.10.150.50">
    <property type="entry name" value="Transcription Factor, Ets-1"/>
    <property type="match status" value="1"/>
</dbReference>
<sequence length="859" mass="95365">MSIISTVVGDEDVDTKLDSVCRETQSMIDIAAKQLFGLRQCAATDELIQKEIWESETKLVCLFSKMLTTKAKLKSSVLLHDYPSTQQWLEIVGIKKSRIEMLNKKLTLKKMLECSETELEAELMRVKATEDEIRMLITAVGNLNKCKNSSGNMNGGWMSLGYHWSTFKQTTSSLSSSSSTSTSISNANTTNNNINNPNSSSSNFNAAPNNNSSYSPHLNNSPKFHHRHHNQQRPSTSSLPNETAQITPKFSNSAQLLNNVDTSQQALTSENHIGQIGSSHYVPASPHLNLLRHTPSPTAQMRSQNCNKYPTTPPPNRKIKLTFEPITKSKSHESQLSLKINLDNNENKKMPKRKPGNIHLIGSSEAIPPSSIFRKHSSGNSEDTIGRISGQSSPLFSSPFKSPQISKYDEIVGGGGEGSPYRNNQLGVPSSSPGGSQHKFKSKMVWGGNCDFCKKQLLRGRVCKHCKCKYHNSCVSKASSLCKFTSDDDTSRLASNESSSIVTPIVAVSNALVFQSTGSGSSGDPNTQLDHCDSIDSNDDNALHRDNSISIGLKEWNIPYNELKFNEFVGAGRFGTVHKGYWHGEVAIKELNWCTNTDDQIQLQAFKLEVTNLRKTRHENLVLFIGACMEPPKLAIITSFVNGMTLYERIRIRKEKMALNHVVIIASQIAVGLGYLHSKGIIHKDLKTKNIFVESLKNSSAVSKVVISDYGLFCVTKLCSGARKGGWLEIPNGWLSYISPEIARKLKAGNQNEVDLPFSKESDIYAFGTIWYELLTGDLPHDKQPPECVIWRVGKGEYHPTVNLQTEFKEILMKCWSLEPADRPTCQQICKSLETLPRKRLARSPSHPVQLSRSAESLF</sequence>
<feature type="domain" description="Protein kinase" evidence="12">
    <location>
        <begin position="563"/>
        <end position="836"/>
    </location>
</feature>
<dbReference type="STRING" id="6412.T1FQM3"/>
<evidence type="ECO:0000256" key="4">
    <source>
        <dbReference type="ARBA" id="ARBA00022679"/>
    </source>
</evidence>
<accession>T1FQM3</accession>
<evidence type="ECO:0000256" key="9">
    <source>
        <dbReference type="ARBA" id="ARBA00022840"/>
    </source>
</evidence>
<keyword evidence="6 10" id="KW-0547">Nucleotide-binding</keyword>
<dbReference type="Gene3D" id="3.30.200.20">
    <property type="entry name" value="Phosphorylase Kinase, domain 1"/>
    <property type="match status" value="1"/>
</dbReference>
<dbReference type="GO" id="GO:0005737">
    <property type="term" value="C:cytoplasm"/>
    <property type="evidence" value="ECO:0000318"/>
    <property type="project" value="GO_Central"/>
</dbReference>
<dbReference type="EMBL" id="AMQM01001284">
    <property type="status" value="NOT_ANNOTATED_CDS"/>
    <property type="molecule type" value="Genomic_DNA"/>
</dbReference>
<dbReference type="SMART" id="SM00220">
    <property type="entry name" value="S_TKc"/>
    <property type="match status" value="1"/>
</dbReference>
<keyword evidence="9 10" id="KW-0067">ATP-binding</keyword>
<dbReference type="PROSITE" id="PS00107">
    <property type="entry name" value="PROTEIN_KINASE_ATP"/>
    <property type="match status" value="1"/>
</dbReference>
<dbReference type="AlphaFoldDB" id="T1FQM3"/>
<keyword evidence="3" id="KW-0723">Serine/threonine-protein kinase</keyword>
<dbReference type="CTD" id="20211120"/>
<dbReference type="SUPFAM" id="SSF57889">
    <property type="entry name" value="Cysteine-rich domain"/>
    <property type="match status" value="1"/>
</dbReference>
<evidence type="ECO:0000313" key="15">
    <source>
        <dbReference type="EnsemblMetazoa" id="HelroP189079"/>
    </source>
</evidence>
<dbReference type="InterPro" id="IPR017441">
    <property type="entry name" value="Protein_kinase_ATP_BS"/>
</dbReference>
<feature type="compositionally biased region" description="Polar residues" evidence="11">
    <location>
        <begin position="295"/>
        <end position="310"/>
    </location>
</feature>
<dbReference type="OMA" id="XREDKLR"/>
<reference evidence="14 16" key="2">
    <citation type="journal article" date="2013" name="Nature">
        <title>Insights into bilaterian evolution from three spiralian genomes.</title>
        <authorList>
            <person name="Simakov O."/>
            <person name="Marletaz F."/>
            <person name="Cho S.J."/>
            <person name="Edsinger-Gonzales E."/>
            <person name="Havlak P."/>
            <person name="Hellsten U."/>
            <person name="Kuo D.H."/>
            <person name="Larsson T."/>
            <person name="Lv J."/>
            <person name="Arendt D."/>
            <person name="Savage R."/>
            <person name="Osoegawa K."/>
            <person name="de Jong P."/>
            <person name="Grimwood J."/>
            <person name="Chapman J.A."/>
            <person name="Shapiro H."/>
            <person name="Aerts A."/>
            <person name="Otillar R.P."/>
            <person name="Terry A.Y."/>
            <person name="Boore J.L."/>
            <person name="Grigoriev I.V."/>
            <person name="Lindberg D.R."/>
            <person name="Seaver E.C."/>
            <person name="Weisblat D.A."/>
            <person name="Putnam N.H."/>
            <person name="Rokhsar D.S."/>
        </authorList>
    </citation>
    <scope>NUCLEOTIDE SEQUENCE</scope>
</reference>
<evidence type="ECO:0000256" key="2">
    <source>
        <dbReference type="ARBA" id="ARBA00012513"/>
    </source>
</evidence>
<dbReference type="HOGENOM" id="CLU_006812_0_0_1"/>
<reference evidence="16" key="1">
    <citation type="submission" date="2012-12" db="EMBL/GenBank/DDBJ databases">
        <authorList>
            <person name="Hellsten U."/>
            <person name="Grimwood J."/>
            <person name="Chapman J.A."/>
            <person name="Shapiro H."/>
            <person name="Aerts A."/>
            <person name="Otillar R.P."/>
            <person name="Terry A.Y."/>
            <person name="Boore J.L."/>
            <person name="Simakov O."/>
            <person name="Marletaz F."/>
            <person name="Cho S.-J."/>
            <person name="Edsinger-Gonzales E."/>
            <person name="Havlak P."/>
            <person name="Kuo D.-H."/>
            <person name="Larsson T."/>
            <person name="Lv J."/>
            <person name="Arendt D."/>
            <person name="Savage R."/>
            <person name="Osoegawa K."/>
            <person name="de Jong P."/>
            <person name="Lindberg D.R."/>
            <person name="Seaver E.C."/>
            <person name="Weisblat D.A."/>
            <person name="Putnam N.H."/>
            <person name="Grigoriev I.V."/>
            <person name="Rokhsar D.S."/>
        </authorList>
    </citation>
    <scope>NUCLEOTIDE SEQUENCE</scope>
</reference>
<evidence type="ECO:0000256" key="11">
    <source>
        <dbReference type="SAM" id="MobiDB-lite"/>
    </source>
</evidence>
<reference evidence="15" key="3">
    <citation type="submission" date="2015-06" db="UniProtKB">
        <authorList>
            <consortium name="EnsemblMetazoa"/>
        </authorList>
    </citation>
    <scope>IDENTIFICATION</scope>
</reference>
<comment type="similarity">
    <text evidence="1">Belongs to the protein kinase superfamily. TKL Ser/Thr protein kinase family. RAF subfamily.</text>
</comment>
<dbReference type="Pfam" id="PF13543">
    <property type="entry name" value="SAM_KSR1"/>
    <property type="match status" value="1"/>
</dbReference>
<protein>
    <recommendedName>
        <fullName evidence="2">non-specific serine/threonine protein kinase</fullName>
        <ecNumber evidence="2">2.7.11.1</ecNumber>
    </recommendedName>
</protein>
<feature type="region of interest" description="Disordered" evidence="11">
    <location>
        <begin position="173"/>
        <end position="244"/>
    </location>
</feature>
<dbReference type="EC" id="2.7.11.1" evidence="2"/>
<dbReference type="PROSITE" id="PS50081">
    <property type="entry name" value="ZF_DAG_PE_2"/>
    <property type="match status" value="1"/>
</dbReference>
<evidence type="ECO:0000256" key="8">
    <source>
        <dbReference type="ARBA" id="ARBA00022833"/>
    </source>
</evidence>
<dbReference type="InterPro" id="IPR001245">
    <property type="entry name" value="Ser-Thr/Tyr_kinase_cat_dom"/>
</dbReference>
<dbReference type="InterPro" id="IPR011009">
    <property type="entry name" value="Kinase-like_dom_sf"/>
</dbReference>
<feature type="compositionally biased region" description="Polar residues" evidence="11">
    <location>
        <begin position="232"/>
        <end position="244"/>
    </location>
</feature>
<dbReference type="InterPro" id="IPR046349">
    <property type="entry name" value="C1-like_sf"/>
</dbReference>
<dbReference type="InterPro" id="IPR008271">
    <property type="entry name" value="Ser/Thr_kinase_AS"/>
</dbReference>
<evidence type="ECO:0000256" key="6">
    <source>
        <dbReference type="ARBA" id="ARBA00022741"/>
    </source>
</evidence>
<dbReference type="InterPro" id="IPR002219">
    <property type="entry name" value="PKC_DAG/PE"/>
</dbReference>
<dbReference type="Pfam" id="PF07714">
    <property type="entry name" value="PK_Tyr_Ser-Thr"/>
    <property type="match status" value="1"/>
</dbReference>
<evidence type="ECO:0000259" key="12">
    <source>
        <dbReference type="PROSITE" id="PS50011"/>
    </source>
</evidence>
<dbReference type="eggNOG" id="KOG0193">
    <property type="taxonomic scope" value="Eukaryota"/>
</dbReference>
<dbReference type="InterPro" id="IPR000719">
    <property type="entry name" value="Prot_kinase_dom"/>
</dbReference>
<dbReference type="FunFam" id="1.10.510.10:FF:000107">
    <property type="entry name" value="kinase suppressor of Ras 1"/>
    <property type="match status" value="1"/>
</dbReference>
<dbReference type="PROSITE" id="PS00479">
    <property type="entry name" value="ZF_DAG_PE_1"/>
    <property type="match status" value="1"/>
</dbReference>
<evidence type="ECO:0000256" key="10">
    <source>
        <dbReference type="PROSITE-ProRule" id="PRU10141"/>
    </source>
</evidence>
<evidence type="ECO:0000256" key="3">
    <source>
        <dbReference type="ARBA" id="ARBA00022527"/>
    </source>
</evidence>
<evidence type="ECO:0000313" key="16">
    <source>
        <dbReference type="Proteomes" id="UP000015101"/>
    </source>
</evidence>
<feature type="region of interest" description="Disordered" evidence="11">
    <location>
        <begin position="285"/>
        <end position="318"/>
    </location>
</feature>
<evidence type="ECO:0000313" key="14">
    <source>
        <dbReference type="EMBL" id="ESN96031.1"/>
    </source>
</evidence>
<dbReference type="Proteomes" id="UP000015101">
    <property type="component" value="Unassembled WGS sequence"/>
</dbReference>
<gene>
    <name evidence="15" type="primary">20211120</name>
    <name evidence="14" type="ORF">HELRODRAFT_189079</name>
</gene>
<dbReference type="GO" id="GO:0005524">
    <property type="term" value="F:ATP binding"/>
    <property type="evidence" value="ECO:0007669"/>
    <property type="project" value="UniProtKB-UniRule"/>
</dbReference>
<dbReference type="Pfam" id="PF20406">
    <property type="entry name" value="SAM_KSR1_N"/>
    <property type="match status" value="1"/>
</dbReference>
<dbReference type="GeneID" id="20211120"/>
<evidence type="ECO:0000256" key="5">
    <source>
        <dbReference type="ARBA" id="ARBA00022723"/>
    </source>
</evidence>
<evidence type="ECO:0000259" key="13">
    <source>
        <dbReference type="PROSITE" id="PS50081"/>
    </source>
</evidence>
<keyword evidence="4" id="KW-0808">Transferase</keyword>
<dbReference type="GO" id="GO:0007265">
    <property type="term" value="P:Ras protein signal transduction"/>
    <property type="evidence" value="ECO:0000318"/>
    <property type="project" value="GO_Central"/>
</dbReference>
<feature type="compositionally biased region" description="Polar residues" evidence="11">
    <location>
        <begin position="421"/>
        <end position="435"/>
    </location>
</feature>
<feature type="binding site" evidence="10">
    <location>
        <position position="589"/>
    </location>
    <ligand>
        <name>ATP</name>
        <dbReference type="ChEBI" id="CHEBI:30616"/>
    </ligand>
</feature>
<dbReference type="GO" id="GO:0004672">
    <property type="term" value="F:protein kinase activity"/>
    <property type="evidence" value="ECO:0000318"/>
    <property type="project" value="GO_Central"/>
</dbReference>
<dbReference type="RefSeq" id="XP_009025293.1">
    <property type="nucleotide sequence ID" value="XM_009027045.1"/>
</dbReference>
<dbReference type="CDD" id="cd20812">
    <property type="entry name" value="C1_KSR"/>
    <property type="match status" value="1"/>
</dbReference>
<dbReference type="GO" id="GO:0046872">
    <property type="term" value="F:metal ion binding"/>
    <property type="evidence" value="ECO:0007669"/>
    <property type="project" value="UniProtKB-KW"/>
</dbReference>
<keyword evidence="16" id="KW-1185">Reference proteome</keyword>
<evidence type="ECO:0000256" key="7">
    <source>
        <dbReference type="ARBA" id="ARBA00022777"/>
    </source>
</evidence>
<feature type="compositionally biased region" description="Low complexity" evidence="11">
    <location>
        <begin position="173"/>
        <end position="216"/>
    </location>
</feature>
<keyword evidence="5" id="KW-0479">Metal-binding</keyword>
<dbReference type="PROSITE" id="PS00108">
    <property type="entry name" value="PROTEIN_KINASE_ST"/>
    <property type="match status" value="1"/>
</dbReference>
<dbReference type="Gene3D" id="3.30.60.20">
    <property type="match status" value="1"/>
</dbReference>
<dbReference type="PANTHER" id="PTHR44329:SF253">
    <property type="entry name" value="KINASE SUPPRESSOR OF RAS 2"/>
    <property type="match status" value="1"/>
</dbReference>
<dbReference type="InterPro" id="IPR013761">
    <property type="entry name" value="SAM/pointed_sf"/>
</dbReference>
<dbReference type="OrthoDB" id="774951at2759"/>
<feature type="region of interest" description="Disordered" evidence="11">
    <location>
        <begin position="369"/>
        <end position="439"/>
    </location>
</feature>
<dbReference type="GO" id="GO:0004674">
    <property type="term" value="F:protein serine/threonine kinase activity"/>
    <property type="evidence" value="ECO:0007669"/>
    <property type="project" value="UniProtKB-KW"/>
</dbReference>
<dbReference type="EnsemblMetazoa" id="HelroT189079">
    <property type="protein sequence ID" value="HelroP189079"/>
    <property type="gene ID" value="HelroG189079"/>
</dbReference>
<dbReference type="FunCoup" id="T1FQM3">
    <property type="interactions" value="453"/>
</dbReference>
<dbReference type="PANTHER" id="PTHR44329">
    <property type="entry name" value="SERINE/THREONINE-PROTEIN KINASE TNNI3K-RELATED"/>
    <property type="match status" value="1"/>
</dbReference>
<dbReference type="Gene3D" id="6.10.140.1120">
    <property type="match status" value="1"/>
</dbReference>
<dbReference type="InterPro" id="IPR051681">
    <property type="entry name" value="Ser/Thr_Kinases-Pseudokinases"/>
</dbReference>
<dbReference type="EMBL" id="KB097495">
    <property type="protein sequence ID" value="ESN96031.1"/>
    <property type="molecule type" value="Genomic_DNA"/>
</dbReference>
<feature type="domain" description="Phorbol-ester/DAG-type" evidence="13">
    <location>
        <begin position="437"/>
        <end position="482"/>
    </location>
</feature>
<dbReference type="InterPro" id="IPR025561">
    <property type="entry name" value="KSR_SAM-like_dom"/>
</dbReference>
<dbReference type="SUPFAM" id="SSF56112">
    <property type="entry name" value="Protein kinase-like (PK-like)"/>
    <property type="match status" value="1"/>
</dbReference>
<dbReference type="InterPro" id="IPR046861">
    <property type="entry name" value="SAM_KSR1_N"/>
</dbReference>